<evidence type="ECO:0000256" key="1">
    <source>
        <dbReference type="ARBA" id="ARBA00022679"/>
    </source>
</evidence>
<dbReference type="PATRIC" id="fig|997883.3.peg.893"/>
<dbReference type="CDD" id="cd00830">
    <property type="entry name" value="KAS_III"/>
    <property type="match status" value="1"/>
</dbReference>
<accession>A0A0E2AVD4</accession>
<organism evidence="5 6">
    <name type="scientific">Bacteroides fragilis CL07T12C05</name>
    <dbReference type="NCBI Taxonomy" id="997883"/>
    <lineage>
        <taxon>Bacteria</taxon>
        <taxon>Pseudomonadati</taxon>
        <taxon>Bacteroidota</taxon>
        <taxon>Bacteroidia</taxon>
        <taxon>Bacteroidales</taxon>
        <taxon>Bacteroidaceae</taxon>
        <taxon>Bacteroides</taxon>
    </lineage>
</organism>
<comment type="caution">
    <text evidence="5">The sequence shown here is derived from an EMBL/GenBank/DDBJ whole genome shotgun (WGS) entry which is preliminary data.</text>
</comment>
<keyword evidence="2" id="KW-0012">Acyltransferase</keyword>
<dbReference type="HOGENOM" id="CLU_039592_1_0_10"/>
<dbReference type="EMBL" id="AGXN01000005">
    <property type="protein sequence ID" value="EIY99539.1"/>
    <property type="molecule type" value="Genomic_DNA"/>
</dbReference>
<keyword evidence="1" id="KW-0808">Transferase</keyword>
<dbReference type="InterPro" id="IPR013747">
    <property type="entry name" value="ACP_syn_III_C"/>
</dbReference>
<dbReference type="AlphaFoldDB" id="A0A0E2AVD4"/>
<dbReference type="Proteomes" id="UP000003879">
    <property type="component" value="Unassembled WGS sequence"/>
</dbReference>
<name>A0A0E2AVD4_BACFG</name>
<dbReference type="PANTHER" id="PTHR34069:SF2">
    <property type="entry name" value="BETA-KETOACYL-[ACYL-CARRIER-PROTEIN] SYNTHASE III"/>
    <property type="match status" value="1"/>
</dbReference>
<feature type="domain" description="Beta-ketoacyl-[acyl-carrier-protein] synthase III N-terminal" evidence="4">
    <location>
        <begin position="114"/>
        <end position="181"/>
    </location>
</feature>
<dbReference type="Pfam" id="PF08541">
    <property type="entry name" value="ACP_syn_III_C"/>
    <property type="match status" value="1"/>
</dbReference>
<dbReference type="InterPro" id="IPR016039">
    <property type="entry name" value="Thiolase-like"/>
</dbReference>
<dbReference type="Pfam" id="PF08545">
    <property type="entry name" value="ACP_syn_III"/>
    <property type="match status" value="1"/>
</dbReference>
<evidence type="ECO:0000256" key="2">
    <source>
        <dbReference type="ARBA" id="ARBA00023315"/>
    </source>
</evidence>
<dbReference type="GO" id="GO:0006633">
    <property type="term" value="P:fatty acid biosynthetic process"/>
    <property type="evidence" value="ECO:0007669"/>
    <property type="project" value="InterPro"/>
</dbReference>
<evidence type="ECO:0000313" key="6">
    <source>
        <dbReference type="Proteomes" id="UP000003879"/>
    </source>
</evidence>
<dbReference type="InterPro" id="IPR013751">
    <property type="entry name" value="ACP_syn_III_N"/>
</dbReference>
<gene>
    <name evidence="5" type="ORF">HMPREF1056_00840</name>
</gene>
<dbReference type="RefSeq" id="WP_005775532.1">
    <property type="nucleotide sequence ID" value="NZ_JH724215.1"/>
</dbReference>
<dbReference type="Gene3D" id="3.40.47.10">
    <property type="match status" value="1"/>
</dbReference>
<evidence type="ECO:0000259" key="4">
    <source>
        <dbReference type="Pfam" id="PF08545"/>
    </source>
</evidence>
<feature type="domain" description="Beta-ketoacyl-[acyl-carrier-protein] synthase III C-terminal" evidence="3">
    <location>
        <begin position="256"/>
        <end position="334"/>
    </location>
</feature>
<dbReference type="PANTHER" id="PTHR34069">
    <property type="entry name" value="3-OXOACYL-[ACYL-CARRIER-PROTEIN] SYNTHASE 3"/>
    <property type="match status" value="1"/>
</dbReference>
<dbReference type="GO" id="GO:0044550">
    <property type="term" value="P:secondary metabolite biosynthetic process"/>
    <property type="evidence" value="ECO:0007669"/>
    <property type="project" value="TreeGrafter"/>
</dbReference>
<dbReference type="GO" id="GO:0004315">
    <property type="term" value="F:3-oxoacyl-[acyl-carrier-protein] synthase activity"/>
    <property type="evidence" value="ECO:0007669"/>
    <property type="project" value="InterPro"/>
</dbReference>
<evidence type="ECO:0000313" key="5">
    <source>
        <dbReference type="EMBL" id="EIY99539.1"/>
    </source>
</evidence>
<proteinExistence type="predicted"/>
<dbReference type="SUPFAM" id="SSF53901">
    <property type="entry name" value="Thiolase-like"/>
    <property type="match status" value="1"/>
</dbReference>
<evidence type="ECO:0000259" key="3">
    <source>
        <dbReference type="Pfam" id="PF08541"/>
    </source>
</evidence>
<sequence>MATIIYHNVGVKAMAACVPSAVAYNKDLACLMSQEEVDKMINSVGIHERRISPVDVCASDLCYKAALKLMEDNQIDPESIDVLLFVSQTSDYRIPATSCVLQHRLGLSKACACLDLTLGCSGYVYALSTAYAYASMEGVNRVLLLDGETFSKIVNPRDKVNVPLYGDAGTATLVEKGAYKDSVFILNTDGTGADAVKIHGGMRHPITSDSCLEKEREDGNYRTDMEIFMDGMDVFNFAISVVPKGVKEVMKITDSSLEDIDYLVFHQSNKFMTDFFVKRLKFDETKVPYCIAKYGNTSSASVPLTIVSELSEKLNEEKVVVMCGFGAGLSWATARIVYNECHISPIIEY</sequence>
<protein>
    <submittedName>
        <fullName evidence="5">3-oxoacyl-[acyl-carrier-protein] synthase 3</fullName>
    </submittedName>
</protein>
<reference evidence="5 6" key="1">
    <citation type="submission" date="2012-02" db="EMBL/GenBank/DDBJ databases">
        <title>The Genome Sequence of Bacteroides fragilis CL07T12C05.</title>
        <authorList>
            <consortium name="The Broad Institute Genome Sequencing Platform"/>
            <person name="Earl A."/>
            <person name="Ward D."/>
            <person name="Feldgarden M."/>
            <person name="Gevers D."/>
            <person name="Zitomersky N.L."/>
            <person name="Coyne M.J."/>
            <person name="Comstock L.E."/>
            <person name="Young S.K."/>
            <person name="Zeng Q."/>
            <person name="Gargeya S."/>
            <person name="Fitzgerald M."/>
            <person name="Haas B."/>
            <person name="Abouelleil A."/>
            <person name="Alvarado L."/>
            <person name="Arachchi H.M."/>
            <person name="Berlin A."/>
            <person name="Chapman S.B."/>
            <person name="Gearin G."/>
            <person name="Goldberg J."/>
            <person name="Griggs A."/>
            <person name="Gujja S."/>
            <person name="Hansen M."/>
            <person name="Heiman D."/>
            <person name="Howarth C."/>
            <person name="Larimer J."/>
            <person name="Lui A."/>
            <person name="MacDonald P.J.P."/>
            <person name="McCowen C."/>
            <person name="Montmayeur A."/>
            <person name="Murphy C."/>
            <person name="Neiman D."/>
            <person name="Pearson M."/>
            <person name="Priest M."/>
            <person name="Roberts A."/>
            <person name="Saif S."/>
            <person name="Shea T."/>
            <person name="Sisk P."/>
            <person name="Stolte C."/>
            <person name="Sykes S."/>
            <person name="Wortman J."/>
            <person name="Nusbaum C."/>
            <person name="Birren B."/>
        </authorList>
    </citation>
    <scope>NUCLEOTIDE SEQUENCE [LARGE SCALE GENOMIC DNA]</scope>
    <source>
        <strain evidence="5 6">CL07T12C05</strain>
    </source>
</reference>